<dbReference type="PANTHER" id="PTHR35936">
    <property type="entry name" value="MEMBRANE-BOUND LYTIC MUREIN TRANSGLYCOSYLASE F"/>
    <property type="match status" value="1"/>
</dbReference>
<comment type="caution">
    <text evidence="4">The sequence shown here is derived from an EMBL/GenBank/DDBJ whole genome shotgun (WGS) entry which is preliminary data.</text>
</comment>
<evidence type="ECO:0000313" key="5">
    <source>
        <dbReference type="Proteomes" id="UP000256845"/>
    </source>
</evidence>
<dbReference type="Proteomes" id="UP000256845">
    <property type="component" value="Unassembled WGS sequence"/>
</dbReference>
<name>A0A3D9HQ57_9PROT</name>
<keyword evidence="2" id="KW-0472">Membrane</keyword>
<keyword evidence="2" id="KW-1133">Transmembrane helix</keyword>
<keyword evidence="1" id="KW-0732">Signal</keyword>
<feature type="domain" description="Solute-binding protein family 3/N-terminal" evidence="3">
    <location>
        <begin position="37"/>
        <end position="268"/>
    </location>
</feature>
<evidence type="ECO:0000256" key="2">
    <source>
        <dbReference type="SAM" id="Phobius"/>
    </source>
</evidence>
<dbReference type="Gene3D" id="3.40.190.10">
    <property type="entry name" value="Periplasmic binding protein-like II"/>
    <property type="match status" value="2"/>
</dbReference>
<dbReference type="PANTHER" id="PTHR35936:SF25">
    <property type="entry name" value="ABC TRANSPORTER SUBSTRATE-BINDING PROTEIN"/>
    <property type="match status" value="1"/>
</dbReference>
<keyword evidence="5" id="KW-1185">Reference proteome</keyword>
<evidence type="ECO:0000313" key="4">
    <source>
        <dbReference type="EMBL" id="RED51600.1"/>
    </source>
</evidence>
<organism evidence="4 5">
    <name type="scientific">Aestuariispira insulae</name>
    <dbReference type="NCBI Taxonomy" id="1461337"/>
    <lineage>
        <taxon>Bacteria</taxon>
        <taxon>Pseudomonadati</taxon>
        <taxon>Pseudomonadota</taxon>
        <taxon>Alphaproteobacteria</taxon>
        <taxon>Rhodospirillales</taxon>
        <taxon>Kiloniellaceae</taxon>
        <taxon>Aestuariispira</taxon>
    </lineage>
</organism>
<dbReference type="EMBL" id="QRDW01000003">
    <property type="protein sequence ID" value="RED51600.1"/>
    <property type="molecule type" value="Genomic_DNA"/>
</dbReference>
<dbReference type="SMART" id="SM00062">
    <property type="entry name" value="PBPb"/>
    <property type="match status" value="1"/>
</dbReference>
<dbReference type="RefSeq" id="WP_115936468.1">
    <property type="nucleotide sequence ID" value="NZ_QRDW01000003.1"/>
</dbReference>
<accession>A0A3D9HQ57</accession>
<dbReference type="OrthoDB" id="7248418at2"/>
<keyword evidence="2" id="KW-0812">Transmembrane</keyword>
<dbReference type="SUPFAM" id="SSF53850">
    <property type="entry name" value="Periplasmic binding protein-like II"/>
    <property type="match status" value="1"/>
</dbReference>
<proteinExistence type="predicted"/>
<dbReference type="AlphaFoldDB" id="A0A3D9HQ57"/>
<gene>
    <name evidence="4" type="ORF">DFP90_103403</name>
</gene>
<evidence type="ECO:0000259" key="3">
    <source>
        <dbReference type="SMART" id="SM00062"/>
    </source>
</evidence>
<dbReference type="InterPro" id="IPR001638">
    <property type="entry name" value="Solute-binding_3/MltF_N"/>
</dbReference>
<reference evidence="4 5" key="1">
    <citation type="submission" date="2018-07" db="EMBL/GenBank/DDBJ databases">
        <title>Genomic Encyclopedia of Type Strains, Phase III (KMG-III): the genomes of soil and plant-associated and newly described type strains.</title>
        <authorList>
            <person name="Whitman W."/>
        </authorList>
    </citation>
    <scope>NUCLEOTIDE SEQUENCE [LARGE SCALE GENOMIC DNA]</scope>
    <source>
        <strain evidence="4 5">CECT 8488</strain>
    </source>
</reference>
<evidence type="ECO:0000256" key="1">
    <source>
        <dbReference type="ARBA" id="ARBA00022729"/>
    </source>
</evidence>
<sequence length="270" mass="30751">MSHIGFILPSVLPLKVVSGLVFLTLILFSGVAFSSERLKVAMFEFAPYEFSRDGQVHGLSVEIVREVFNRSGQAYDLVLLPWSRALLYLEDGRVDALFTVLDNPERREFADFCDEPLIDETVSLFVRGGSPIRYEGLVDTLAGQRFAVRQDFSYGLEYDGAVEAGLIKPLLRVVNSKDLIQALIFDQVDVIIGDRYGIPYIYRLNFIGHPRSKGIRKLNEDLQVSPAYLAFSKKRQRHQERDLFSKHLRDMKRDGTHAAIISRWDEVPNP</sequence>
<dbReference type="Pfam" id="PF00497">
    <property type="entry name" value="SBP_bac_3"/>
    <property type="match status" value="1"/>
</dbReference>
<protein>
    <submittedName>
        <fullName evidence="4">Amino acid ABC transporter substrate-binding protein (PAAT family)</fullName>
    </submittedName>
</protein>
<feature type="transmembrane region" description="Helical" evidence="2">
    <location>
        <begin position="12"/>
        <end position="33"/>
    </location>
</feature>